<protein>
    <submittedName>
        <fullName evidence="5">MerR family transcriptional regulator</fullName>
    </submittedName>
</protein>
<name>A0A371Z1M1_9PROT</name>
<reference evidence="5 6" key="1">
    <citation type="submission" date="2018-08" db="EMBL/GenBank/DDBJ databases">
        <title>Komagataeibacter sp. AV 382.</title>
        <authorList>
            <person name="Skraban J."/>
            <person name="Trcek J."/>
        </authorList>
    </citation>
    <scope>NUCLEOTIDE SEQUENCE [LARGE SCALE GENOMIC DNA]</scope>
    <source>
        <strain evidence="5 6">AV 382</strain>
    </source>
</reference>
<dbReference type="Pfam" id="PF13411">
    <property type="entry name" value="MerR_1"/>
    <property type="match status" value="1"/>
</dbReference>
<dbReference type="EMBL" id="QUWV01000049">
    <property type="protein sequence ID" value="RFD20289.1"/>
    <property type="molecule type" value="Genomic_DNA"/>
</dbReference>
<comment type="caution">
    <text evidence="5">The sequence shown here is derived from an EMBL/GenBank/DDBJ whole genome shotgun (WGS) entry which is preliminary data.</text>
</comment>
<keyword evidence="2" id="KW-0175">Coiled coil</keyword>
<dbReference type="GO" id="GO:0003700">
    <property type="term" value="F:DNA-binding transcription factor activity"/>
    <property type="evidence" value="ECO:0007669"/>
    <property type="project" value="InterPro"/>
</dbReference>
<dbReference type="SUPFAM" id="SSF46955">
    <property type="entry name" value="Putative DNA-binding domain"/>
    <property type="match status" value="1"/>
</dbReference>
<dbReference type="InterPro" id="IPR009061">
    <property type="entry name" value="DNA-bd_dom_put_sf"/>
</dbReference>
<sequence>MSAQYDPAESGQTYDEAAANGMTGVDSLPIYDVARELGLAQHVMRMWETRFPQLAPLRGQGGRRYYRPHDVAVLRQIADLLYVRKLSVAEAQAVLAGMDNALPAAGAEEPPAQPAAATAQPEEPAQPEQIEADVSDVVVEEVVVSTQAEDEIESFAATAASAIQAALDETAEEQAGEDAAQQPLEQMVMIELERLQAENAALRDNLRGVLVELQALRAMVPV</sequence>
<evidence type="ECO:0000259" key="4">
    <source>
        <dbReference type="SMART" id="SM00422"/>
    </source>
</evidence>
<feature type="domain" description="HTH merR-type" evidence="4">
    <location>
        <begin position="28"/>
        <end position="98"/>
    </location>
</feature>
<evidence type="ECO:0000313" key="5">
    <source>
        <dbReference type="EMBL" id="RFD20289.1"/>
    </source>
</evidence>
<gene>
    <name evidence="5" type="ORF">DY926_06535</name>
</gene>
<dbReference type="RefSeq" id="WP_116702646.1">
    <property type="nucleotide sequence ID" value="NZ_QUWV01000049.1"/>
</dbReference>
<keyword evidence="6" id="KW-1185">Reference proteome</keyword>
<organism evidence="5 6">
    <name type="scientific">Komagataeibacter melaceti</name>
    <dbReference type="NCBI Taxonomy" id="2766577"/>
    <lineage>
        <taxon>Bacteria</taxon>
        <taxon>Pseudomonadati</taxon>
        <taxon>Pseudomonadota</taxon>
        <taxon>Alphaproteobacteria</taxon>
        <taxon>Acetobacterales</taxon>
        <taxon>Acetobacteraceae</taxon>
        <taxon>Komagataeibacter</taxon>
    </lineage>
</organism>
<evidence type="ECO:0000313" key="6">
    <source>
        <dbReference type="Proteomes" id="UP000262371"/>
    </source>
</evidence>
<keyword evidence="1" id="KW-0238">DNA-binding</keyword>
<dbReference type="Gene3D" id="1.10.1660.10">
    <property type="match status" value="1"/>
</dbReference>
<evidence type="ECO:0000256" key="2">
    <source>
        <dbReference type="SAM" id="Coils"/>
    </source>
</evidence>
<feature type="coiled-coil region" evidence="2">
    <location>
        <begin position="185"/>
        <end position="212"/>
    </location>
</feature>
<dbReference type="SMART" id="SM00422">
    <property type="entry name" value="HTH_MERR"/>
    <property type="match status" value="1"/>
</dbReference>
<dbReference type="Proteomes" id="UP000262371">
    <property type="component" value="Unassembled WGS sequence"/>
</dbReference>
<proteinExistence type="predicted"/>
<dbReference type="PANTHER" id="PTHR30204:SF15">
    <property type="entry name" value="BLL5018 PROTEIN"/>
    <property type="match status" value="1"/>
</dbReference>
<dbReference type="PANTHER" id="PTHR30204">
    <property type="entry name" value="REDOX-CYCLING DRUG-SENSING TRANSCRIPTIONAL ACTIVATOR SOXR"/>
    <property type="match status" value="1"/>
</dbReference>
<evidence type="ECO:0000256" key="3">
    <source>
        <dbReference type="SAM" id="MobiDB-lite"/>
    </source>
</evidence>
<dbReference type="GO" id="GO:0003677">
    <property type="term" value="F:DNA binding"/>
    <property type="evidence" value="ECO:0007669"/>
    <property type="project" value="UniProtKB-KW"/>
</dbReference>
<dbReference type="OrthoDB" id="9810140at2"/>
<evidence type="ECO:0000256" key="1">
    <source>
        <dbReference type="ARBA" id="ARBA00023125"/>
    </source>
</evidence>
<dbReference type="InterPro" id="IPR000551">
    <property type="entry name" value="MerR-type_HTH_dom"/>
</dbReference>
<dbReference type="InterPro" id="IPR047057">
    <property type="entry name" value="MerR_fam"/>
</dbReference>
<feature type="region of interest" description="Disordered" evidence="3">
    <location>
        <begin position="105"/>
        <end position="128"/>
    </location>
</feature>
<accession>A0A371Z1M1</accession>
<dbReference type="AlphaFoldDB" id="A0A371Z1M1"/>